<keyword evidence="15" id="KW-1185">Reference proteome</keyword>
<dbReference type="GO" id="GO:0051301">
    <property type="term" value="P:cell division"/>
    <property type="evidence" value="ECO:0007669"/>
    <property type="project" value="UniProtKB-KW"/>
</dbReference>
<keyword evidence="11" id="KW-0131">Cell cycle</keyword>
<comment type="similarity">
    <text evidence="3">Belongs to the SKA3 family.</text>
</comment>
<evidence type="ECO:0000256" key="3">
    <source>
        <dbReference type="ARBA" id="ARBA00007716"/>
    </source>
</evidence>
<evidence type="ECO:0000256" key="6">
    <source>
        <dbReference type="ARBA" id="ARBA00022618"/>
    </source>
</evidence>
<dbReference type="InterPro" id="IPR033341">
    <property type="entry name" value="SKA3"/>
</dbReference>
<reference evidence="14 15" key="1">
    <citation type="journal article" date="2023" name="G3 (Bethesda)">
        <title>A chromosome-length genome assembly and annotation of blackberry (Rubus argutus, cv. 'Hillquist').</title>
        <authorList>
            <person name="Bruna T."/>
            <person name="Aryal R."/>
            <person name="Dudchenko O."/>
            <person name="Sargent D.J."/>
            <person name="Mead D."/>
            <person name="Buti M."/>
            <person name="Cavallini A."/>
            <person name="Hytonen T."/>
            <person name="Andres J."/>
            <person name="Pham M."/>
            <person name="Weisz D."/>
            <person name="Mascagni F."/>
            <person name="Usai G."/>
            <person name="Natali L."/>
            <person name="Bassil N."/>
            <person name="Fernandez G.E."/>
            <person name="Lomsadze A."/>
            <person name="Armour M."/>
            <person name="Olukolu B."/>
            <person name="Poorten T."/>
            <person name="Britton C."/>
            <person name="Davik J."/>
            <person name="Ashrafi H."/>
            <person name="Aiden E.L."/>
            <person name="Borodovsky M."/>
            <person name="Worthington M."/>
        </authorList>
    </citation>
    <scope>NUCLEOTIDE SEQUENCE [LARGE SCALE GENOMIC DNA]</scope>
    <source>
        <strain evidence="14">PI 553951</strain>
    </source>
</reference>
<dbReference type="GO" id="GO:0000940">
    <property type="term" value="C:outer kinetochore"/>
    <property type="evidence" value="ECO:0007669"/>
    <property type="project" value="InterPro"/>
</dbReference>
<keyword evidence="9" id="KW-0995">Kinetochore</keyword>
<keyword evidence="10" id="KW-0206">Cytoskeleton</keyword>
<dbReference type="GO" id="GO:0005876">
    <property type="term" value="C:spindle microtubule"/>
    <property type="evidence" value="ECO:0007669"/>
    <property type="project" value="TreeGrafter"/>
</dbReference>
<dbReference type="GO" id="GO:0000278">
    <property type="term" value="P:mitotic cell cycle"/>
    <property type="evidence" value="ECO:0007669"/>
    <property type="project" value="TreeGrafter"/>
</dbReference>
<evidence type="ECO:0000256" key="10">
    <source>
        <dbReference type="ARBA" id="ARBA00023212"/>
    </source>
</evidence>
<comment type="caution">
    <text evidence="14">The sequence shown here is derived from an EMBL/GenBank/DDBJ whole genome shotgun (WGS) entry which is preliminary data.</text>
</comment>
<sequence>MEESIRSVCNSMASFCNHLQSSCDALKTSMDRRPIPLGTASSTFIQSLNRRVAAASTQLNLLETMSFETVSFEELLGHCNEVYKDNHTRLLHLQHRLSPFGYVPEIEIDDDDVSTPLPPEDGLDPPDDDDDDSLLDESLSLKKLGLSDASLATLAFQANARNEDQDVSFPSSLSYDPSKESSGASGDGSLSDFGEVEDKEMIALAPLHLVKMSKDDYESLPSYMKSLAPWEDLLAAVEKINSGLKQKARGNNFFHQDEISSLGLGTKARSYLLLLVRMNRLVVETIDGLISYRVL</sequence>
<evidence type="ECO:0000256" key="9">
    <source>
        <dbReference type="ARBA" id="ARBA00022838"/>
    </source>
</evidence>
<keyword evidence="4" id="KW-0158">Chromosome</keyword>
<dbReference type="EMBL" id="JBEDUW010000006">
    <property type="protein sequence ID" value="KAK9921546.1"/>
    <property type="molecule type" value="Genomic_DNA"/>
</dbReference>
<keyword evidence="5" id="KW-0963">Cytoplasm</keyword>
<evidence type="ECO:0000256" key="2">
    <source>
        <dbReference type="ARBA" id="ARBA00004629"/>
    </source>
</evidence>
<proteinExistence type="inferred from homology"/>
<keyword evidence="12" id="KW-0137">Centromere</keyword>
<feature type="compositionally biased region" description="Acidic residues" evidence="13">
    <location>
        <begin position="121"/>
        <end position="135"/>
    </location>
</feature>
<gene>
    <name evidence="14" type="ORF">M0R45_030051</name>
</gene>
<feature type="region of interest" description="Disordered" evidence="13">
    <location>
        <begin position="109"/>
        <end position="135"/>
    </location>
</feature>
<accession>A0AAW1WCE7</accession>
<dbReference type="AlphaFoldDB" id="A0AAW1WCE7"/>
<feature type="region of interest" description="Disordered" evidence="13">
    <location>
        <begin position="166"/>
        <end position="191"/>
    </location>
</feature>
<evidence type="ECO:0000256" key="5">
    <source>
        <dbReference type="ARBA" id="ARBA00022490"/>
    </source>
</evidence>
<dbReference type="PANTHER" id="PTHR48118:SF1">
    <property type="entry name" value="SPINDLE AND KINETOCHORE-ASSOCIATED PROTEIN 3"/>
    <property type="match status" value="1"/>
</dbReference>
<dbReference type="GO" id="GO:0007059">
    <property type="term" value="P:chromosome segregation"/>
    <property type="evidence" value="ECO:0007669"/>
    <property type="project" value="InterPro"/>
</dbReference>
<name>A0AAW1WCE7_RUBAR</name>
<organism evidence="14 15">
    <name type="scientific">Rubus argutus</name>
    <name type="common">Southern blackberry</name>
    <dbReference type="NCBI Taxonomy" id="59490"/>
    <lineage>
        <taxon>Eukaryota</taxon>
        <taxon>Viridiplantae</taxon>
        <taxon>Streptophyta</taxon>
        <taxon>Embryophyta</taxon>
        <taxon>Tracheophyta</taxon>
        <taxon>Spermatophyta</taxon>
        <taxon>Magnoliopsida</taxon>
        <taxon>eudicotyledons</taxon>
        <taxon>Gunneridae</taxon>
        <taxon>Pentapetalae</taxon>
        <taxon>rosids</taxon>
        <taxon>fabids</taxon>
        <taxon>Rosales</taxon>
        <taxon>Rosaceae</taxon>
        <taxon>Rosoideae</taxon>
        <taxon>Rosoideae incertae sedis</taxon>
        <taxon>Rubus</taxon>
    </lineage>
</organism>
<comment type="subcellular location">
    <subcellularLocation>
        <location evidence="2">Chromosome</location>
        <location evidence="2">Centromere</location>
        <location evidence="2">Kinetochore</location>
    </subcellularLocation>
    <subcellularLocation>
        <location evidence="1">Cytoplasm</location>
        <location evidence="1">Cytoskeleton</location>
        <location evidence="1">Spindle</location>
    </subcellularLocation>
</comment>
<feature type="compositionally biased region" description="Low complexity" evidence="13">
    <location>
        <begin position="181"/>
        <end position="191"/>
    </location>
</feature>
<keyword evidence="7" id="KW-0493">Microtubule</keyword>
<dbReference type="PANTHER" id="PTHR48118">
    <property type="entry name" value="SPINDLE AND KINETOCHORE-ASSOCIATED PROTEIN 3"/>
    <property type="match status" value="1"/>
</dbReference>
<evidence type="ECO:0000256" key="8">
    <source>
        <dbReference type="ARBA" id="ARBA00022776"/>
    </source>
</evidence>
<evidence type="ECO:0000313" key="14">
    <source>
        <dbReference type="EMBL" id="KAK9921546.1"/>
    </source>
</evidence>
<evidence type="ECO:0000256" key="4">
    <source>
        <dbReference type="ARBA" id="ARBA00022454"/>
    </source>
</evidence>
<evidence type="ECO:0000256" key="11">
    <source>
        <dbReference type="ARBA" id="ARBA00023306"/>
    </source>
</evidence>
<evidence type="ECO:0000256" key="12">
    <source>
        <dbReference type="ARBA" id="ARBA00023328"/>
    </source>
</evidence>
<evidence type="ECO:0000256" key="13">
    <source>
        <dbReference type="SAM" id="MobiDB-lite"/>
    </source>
</evidence>
<keyword evidence="8" id="KW-0498">Mitosis</keyword>
<dbReference type="Proteomes" id="UP001457282">
    <property type="component" value="Unassembled WGS sequence"/>
</dbReference>
<evidence type="ECO:0008006" key="16">
    <source>
        <dbReference type="Google" id="ProtNLM"/>
    </source>
</evidence>
<keyword evidence="6" id="KW-0132">Cell division</keyword>
<evidence type="ECO:0000256" key="7">
    <source>
        <dbReference type="ARBA" id="ARBA00022701"/>
    </source>
</evidence>
<protein>
    <recommendedName>
        <fullName evidence="16">Spindle and kinetochore-associated protein 3</fullName>
    </recommendedName>
</protein>
<evidence type="ECO:0000313" key="15">
    <source>
        <dbReference type="Proteomes" id="UP001457282"/>
    </source>
</evidence>
<evidence type="ECO:0000256" key="1">
    <source>
        <dbReference type="ARBA" id="ARBA00004186"/>
    </source>
</evidence>